<sequence length="95" mass="9721">MTPRTFILAAFLPGTVAACASAPDFPAGDAANAPFPKIVPISEIQAQVVVPPGDEGIAELAARAADLRARADALRGTTVVDEATEEQMQDALSSS</sequence>
<reference evidence="3" key="1">
    <citation type="journal article" date="2019" name="Int. J. Syst. Evol. Microbiol.">
        <title>The Global Catalogue of Microorganisms (GCM) 10K type strain sequencing project: providing services to taxonomists for standard genome sequencing and annotation.</title>
        <authorList>
            <consortium name="The Broad Institute Genomics Platform"/>
            <consortium name="The Broad Institute Genome Sequencing Center for Infectious Disease"/>
            <person name="Wu L."/>
            <person name="Ma J."/>
        </authorList>
    </citation>
    <scope>NUCLEOTIDE SEQUENCE [LARGE SCALE GENOMIC DNA]</scope>
    <source>
        <strain evidence="3">KCTC 42443</strain>
    </source>
</reference>
<dbReference type="RefSeq" id="WP_191285606.1">
    <property type="nucleotide sequence ID" value="NZ_BNCH01000002.1"/>
</dbReference>
<keyword evidence="3" id="KW-1185">Reference proteome</keyword>
<protein>
    <recommendedName>
        <fullName evidence="4">DUF3035 domain-containing protein</fullName>
    </recommendedName>
</protein>
<accession>A0ABQ3ITW0</accession>
<organism evidence="2 3">
    <name type="scientific">Aliiroseovarius zhejiangensis</name>
    <dbReference type="NCBI Taxonomy" id="1632025"/>
    <lineage>
        <taxon>Bacteria</taxon>
        <taxon>Pseudomonadati</taxon>
        <taxon>Pseudomonadota</taxon>
        <taxon>Alphaproteobacteria</taxon>
        <taxon>Rhodobacterales</taxon>
        <taxon>Paracoccaceae</taxon>
        <taxon>Aliiroseovarius</taxon>
    </lineage>
</organism>
<feature type="chain" id="PRO_5047126963" description="DUF3035 domain-containing protein" evidence="1">
    <location>
        <begin position="23"/>
        <end position="95"/>
    </location>
</feature>
<proteinExistence type="predicted"/>
<evidence type="ECO:0000313" key="3">
    <source>
        <dbReference type="Proteomes" id="UP000609802"/>
    </source>
</evidence>
<comment type="caution">
    <text evidence="2">The sequence shown here is derived from an EMBL/GenBank/DDBJ whole genome shotgun (WGS) entry which is preliminary data.</text>
</comment>
<evidence type="ECO:0000256" key="1">
    <source>
        <dbReference type="SAM" id="SignalP"/>
    </source>
</evidence>
<evidence type="ECO:0000313" key="2">
    <source>
        <dbReference type="EMBL" id="GHE93665.1"/>
    </source>
</evidence>
<name>A0ABQ3ITW0_9RHOB</name>
<dbReference type="Proteomes" id="UP000609802">
    <property type="component" value="Unassembled WGS sequence"/>
</dbReference>
<evidence type="ECO:0008006" key="4">
    <source>
        <dbReference type="Google" id="ProtNLM"/>
    </source>
</evidence>
<dbReference type="EMBL" id="BNCH01000002">
    <property type="protein sequence ID" value="GHE93665.1"/>
    <property type="molecule type" value="Genomic_DNA"/>
</dbReference>
<feature type="signal peptide" evidence="1">
    <location>
        <begin position="1"/>
        <end position="22"/>
    </location>
</feature>
<keyword evidence="1" id="KW-0732">Signal</keyword>
<gene>
    <name evidence="2" type="ORF">GCM10016455_12310</name>
</gene>
<dbReference type="PROSITE" id="PS51257">
    <property type="entry name" value="PROKAR_LIPOPROTEIN"/>
    <property type="match status" value="1"/>
</dbReference>